<proteinExistence type="inferred from homology"/>
<evidence type="ECO:0000313" key="11">
    <source>
        <dbReference type="EMBL" id="MPN16399.1"/>
    </source>
</evidence>
<reference evidence="11" key="1">
    <citation type="submission" date="2019-08" db="EMBL/GenBank/DDBJ databases">
        <authorList>
            <person name="Kucharzyk K."/>
            <person name="Murdoch R.W."/>
            <person name="Higgins S."/>
            <person name="Loffler F."/>
        </authorList>
    </citation>
    <scope>NUCLEOTIDE SEQUENCE</scope>
</reference>
<dbReference type="PRINTS" id="PR01374">
    <property type="entry name" value="TONBPROTEIN"/>
</dbReference>
<sequence length="95" mass="10228">MGVTPPKVLSRVQPVYPEQARKNGVSGTVKVKALVFKDGSVGQCLVIGSSGYPELDEAALNAVQAWQFSPAIDRATKQPVKSYVVLPVLFSLNER</sequence>
<dbReference type="AlphaFoldDB" id="A0A645FSI9"/>
<dbReference type="GO" id="GO:0098797">
    <property type="term" value="C:plasma membrane protein complex"/>
    <property type="evidence" value="ECO:0007669"/>
    <property type="project" value="TreeGrafter"/>
</dbReference>
<keyword evidence="6" id="KW-0812">Transmembrane</keyword>
<dbReference type="PANTHER" id="PTHR33446:SF2">
    <property type="entry name" value="PROTEIN TONB"/>
    <property type="match status" value="1"/>
</dbReference>
<evidence type="ECO:0000256" key="1">
    <source>
        <dbReference type="ARBA" id="ARBA00004383"/>
    </source>
</evidence>
<dbReference type="GO" id="GO:0030288">
    <property type="term" value="C:outer membrane-bounded periplasmic space"/>
    <property type="evidence" value="ECO:0007669"/>
    <property type="project" value="InterPro"/>
</dbReference>
<dbReference type="PANTHER" id="PTHR33446">
    <property type="entry name" value="PROTEIN TONB-RELATED"/>
    <property type="match status" value="1"/>
</dbReference>
<dbReference type="Pfam" id="PF03544">
    <property type="entry name" value="TonB_C"/>
    <property type="match status" value="1"/>
</dbReference>
<comment type="caution">
    <text evidence="11">The sequence shown here is derived from an EMBL/GenBank/DDBJ whole genome shotgun (WGS) entry which is preliminary data.</text>
</comment>
<dbReference type="NCBIfam" id="TIGR01352">
    <property type="entry name" value="tonB_Cterm"/>
    <property type="match status" value="1"/>
</dbReference>
<comment type="similarity">
    <text evidence="2">Belongs to the TonB family.</text>
</comment>
<dbReference type="Gene3D" id="3.30.1150.10">
    <property type="match status" value="1"/>
</dbReference>
<keyword evidence="4" id="KW-1003">Cell membrane</keyword>
<evidence type="ECO:0000256" key="5">
    <source>
        <dbReference type="ARBA" id="ARBA00022519"/>
    </source>
</evidence>
<evidence type="ECO:0000256" key="8">
    <source>
        <dbReference type="ARBA" id="ARBA00022989"/>
    </source>
</evidence>
<gene>
    <name evidence="11" type="ORF">SDC9_163739</name>
</gene>
<name>A0A645FSI9_9ZZZZ</name>
<keyword evidence="9" id="KW-0472">Membrane</keyword>
<keyword evidence="8" id="KW-1133">Transmembrane helix</keyword>
<organism evidence="11">
    <name type="scientific">bioreactor metagenome</name>
    <dbReference type="NCBI Taxonomy" id="1076179"/>
    <lineage>
        <taxon>unclassified sequences</taxon>
        <taxon>metagenomes</taxon>
        <taxon>ecological metagenomes</taxon>
    </lineage>
</organism>
<dbReference type="GO" id="GO:0015031">
    <property type="term" value="P:protein transport"/>
    <property type="evidence" value="ECO:0007669"/>
    <property type="project" value="UniProtKB-KW"/>
</dbReference>
<dbReference type="InterPro" id="IPR051045">
    <property type="entry name" value="TonB-dependent_transducer"/>
</dbReference>
<evidence type="ECO:0000256" key="9">
    <source>
        <dbReference type="ARBA" id="ARBA00023136"/>
    </source>
</evidence>
<evidence type="ECO:0000256" key="2">
    <source>
        <dbReference type="ARBA" id="ARBA00006555"/>
    </source>
</evidence>
<keyword evidence="5" id="KW-0997">Cell inner membrane</keyword>
<protein>
    <recommendedName>
        <fullName evidence="10">TonB C-terminal domain-containing protein</fullName>
    </recommendedName>
</protein>
<dbReference type="InterPro" id="IPR037682">
    <property type="entry name" value="TonB_C"/>
</dbReference>
<evidence type="ECO:0000256" key="6">
    <source>
        <dbReference type="ARBA" id="ARBA00022692"/>
    </source>
</evidence>
<dbReference type="InterPro" id="IPR003538">
    <property type="entry name" value="TonB"/>
</dbReference>
<comment type="subcellular location">
    <subcellularLocation>
        <location evidence="1">Cell inner membrane</location>
        <topology evidence="1">Single-pass membrane protein</topology>
        <orientation evidence="1">Periplasmic side</orientation>
    </subcellularLocation>
</comment>
<accession>A0A645FSI9</accession>
<dbReference type="PROSITE" id="PS52015">
    <property type="entry name" value="TONB_CTD"/>
    <property type="match status" value="1"/>
</dbReference>
<evidence type="ECO:0000256" key="3">
    <source>
        <dbReference type="ARBA" id="ARBA00022448"/>
    </source>
</evidence>
<dbReference type="GO" id="GO:0031992">
    <property type="term" value="F:energy transducer activity"/>
    <property type="evidence" value="ECO:0007669"/>
    <property type="project" value="InterPro"/>
</dbReference>
<dbReference type="GO" id="GO:0055085">
    <property type="term" value="P:transmembrane transport"/>
    <property type="evidence" value="ECO:0007669"/>
    <property type="project" value="InterPro"/>
</dbReference>
<dbReference type="EMBL" id="VSSQ01063350">
    <property type="protein sequence ID" value="MPN16399.1"/>
    <property type="molecule type" value="Genomic_DNA"/>
</dbReference>
<dbReference type="InterPro" id="IPR006260">
    <property type="entry name" value="TonB/TolA_C"/>
</dbReference>
<evidence type="ECO:0000256" key="4">
    <source>
        <dbReference type="ARBA" id="ARBA00022475"/>
    </source>
</evidence>
<evidence type="ECO:0000259" key="10">
    <source>
        <dbReference type="PROSITE" id="PS52015"/>
    </source>
</evidence>
<keyword evidence="7" id="KW-0653">Protein transport</keyword>
<dbReference type="GO" id="GO:0015891">
    <property type="term" value="P:siderophore transport"/>
    <property type="evidence" value="ECO:0007669"/>
    <property type="project" value="InterPro"/>
</dbReference>
<evidence type="ECO:0000256" key="7">
    <source>
        <dbReference type="ARBA" id="ARBA00022927"/>
    </source>
</evidence>
<dbReference type="SUPFAM" id="SSF74653">
    <property type="entry name" value="TolA/TonB C-terminal domain"/>
    <property type="match status" value="1"/>
</dbReference>
<feature type="domain" description="TonB C-terminal" evidence="10">
    <location>
        <begin position="1"/>
        <end position="95"/>
    </location>
</feature>
<keyword evidence="3" id="KW-0813">Transport</keyword>